<organism evidence="1 2">
    <name type="scientific">Athene cunicularia</name>
    <name type="common">Burrowing owl</name>
    <name type="synonym">Speotyto cunicularia</name>
    <dbReference type="NCBI Taxonomy" id="194338"/>
    <lineage>
        <taxon>Eukaryota</taxon>
        <taxon>Metazoa</taxon>
        <taxon>Chordata</taxon>
        <taxon>Craniata</taxon>
        <taxon>Vertebrata</taxon>
        <taxon>Euteleostomi</taxon>
        <taxon>Archelosauria</taxon>
        <taxon>Archosauria</taxon>
        <taxon>Dinosauria</taxon>
        <taxon>Saurischia</taxon>
        <taxon>Theropoda</taxon>
        <taxon>Coelurosauria</taxon>
        <taxon>Aves</taxon>
        <taxon>Neognathae</taxon>
        <taxon>Neoaves</taxon>
        <taxon>Telluraves</taxon>
        <taxon>Strigiformes</taxon>
        <taxon>Strigidae</taxon>
        <taxon>Athene</taxon>
    </lineage>
</organism>
<dbReference type="Ensembl" id="ENSACUT00000001348.1">
    <property type="protein sequence ID" value="ENSACUP00000001257.1"/>
    <property type="gene ID" value="ENSACUG00000000932.1"/>
</dbReference>
<reference evidence="1" key="1">
    <citation type="submission" date="2025-08" db="UniProtKB">
        <authorList>
            <consortium name="Ensembl"/>
        </authorList>
    </citation>
    <scope>IDENTIFICATION</scope>
</reference>
<protein>
    <submittedName>
        <fullName evidence="1">Uncharacterized protein</fullName>
    </submittedName>
</protein>
<reference evidence="1" key="2">
    <citation type="submission" date="2025-09" db="UniProtKB">
        <authorList>
            <consortium name="Ensembl"/>
        </authorList>
    </citation>
    <scope>IDENTIFICATION</scope>
</reference>
<keyword evidence="2" id="KW-1185">Reference proteome</keyword>
<dbReference type="Proteomes" id="UP000472269">
    <property type="component" value="Unplaced"/>
</dbReference>
<evidence type="ECO:0000313" key="2">
    <source>
        <dbReference type="Proteomes" id="UP000472269"/>
    </source>
</evidence>
<dbReference type="AlphaFoldDB" id="A0A663LPX5"/>
<sequence>VHFPVKQGEPGPLCRVMNLPESGSGGERVGRELLANVTVTDLEELQELLMVNIENNKHLVTGCNRISASPRLHTNGRLHLL</sequence>
<evidence type="ECO:0000313" key="1">
    <source>
        <dbReference type="Ensembl" id="ENSACUP00000001257.1"/>
    </source>
</evidence>
<name>A0A663LPX5_ATHCN</name>
<accession>A0A663LPX5</accession>
<proteinExistence type="predicted"/>